<evidence type="ECO:0000256" key="1">
    <source>
        <dbReference type="ARBA" id="ARBA00038240"/>
    </source>
</evidence>
<accession>A0ABS4NX38</accession>
<sequence>MDPHIKRMFLDEYAAEGARRFGISPKDLNFIGGFQNFIYSYTLGVSQYILRFTPGTLRTSEGLAAEIEWIRYLAEKGVSVSAPVLSVNGRDYERIHGNTMDFYAAAFNFAPGTKVGYPECLGNPMLYEQCGRITGRLHELSKRYKPVFRRHTWETNEYLVRAKDYLPAELGPILHALDGLKADLSSLPVTSDNFGLIHGDINVGNFLVDESGRITLFDFDECQYSWYSEDIAIQLYYLLYVFGEDSRSERKAQYELFIRHFELGYAEDGRQLPDAWKSQLDLFLKLREIIVVVGMHRSWDLTQADDWTRGFLQESTVRIIKGISLIDGFGEEGQ</sequence>
<reference evidence="3 4" key="1">
    <citation type="submission" date="2021-03" db="EMBL/GenBank/DDBJ databases">
        <title>Genomic Encyclopedia of Type Strains, Phase IV (KMG-IV): sequencing the most valuable type-strain genomes for metagenomic binning, comparative biology and taxonomic classification.</title>
        <authorList>
            <person name="Goeker M."/>
        </authorList>
    </citation>
    <scope>NUCLEOTIDE SEQUENCE [LARGE SCALE GENOMIC DNA]</scope>
    <source>
        <strain evidence="3 4">DSM 101953</strain>
    </source>
</reference>
<comment type="similarity">
    <text evidence="1">Belongs to the pseudomonas-type ThrB family.</text>
</comment>
<dbReference type="EMBL" id="JAGGLV010000019">
    <property type="protein sequence ID" value="MBP2114611.1"/>
    <property type="molecule type" value="Genomic_DNA"/>
</dbReference>
<keyword evidence="3" id="KW-0418">Kinase</keyword>
<evidence type="ECO:0000313" key="4">
    <source>
        <dbReference type="Proteomes" id="UP000773462"/>
    </source>
</evidence>
<gene>
    <name evidence="3" type="ORF">J2Z70_004794</name>
</gene>
<evidence type="ECO:0000259" key="2">
    <source>
        <dbReference type="Pfam" id="PF01636"/>
    </source>
</evidence>
<protein>
    <submittedName>
        <fullName evidence="3">Ser/Thr protein kinase RdoA (MazF antagonist)</fullName>
    </submittedName>
</protein>
<dbReference type="Proteomes" id="UP000773462">
    <property type="component" value="Unassembled WGS sequence"/>
</dbReference>
<dbReference type="SUPFAM" id="SSF56112">
    <property type="entry name" value="Protein kinase-like (PK-like)"/>
    <property type="match status" value="1"/>
</dbReference>
<dbReference type="PANTHER" id="PTHR21064:SF6">
    <property type="entry name" value="AMINOGLYCOSIDE PHOSPHOTRANSFERASE DOMAIN-CONTAINING PROTEIN"/>
    <property type="match status" value="1"/>
</dbReference>
<feature type="domain" description="Aminoglycoside phosphotransferase" evidence="2">
    <location>
        <begin position="41"/>
        <end position="250"/>
    </location>
</feature>
<name>A0ABS4NX38_9BACL</name>
<dbReference type="InterPro" id="IPR011009">
    <property type="entry name" value="Kinase-like_dom_sf"/>
</dbReference>
<dbReference type="Pfam" id="PF01636">
    <property type="entry name" value="APH"/>
    <property type="match status" value="1"/>
</dbReference>
<dbReference type="Gene3D" id="3.90.1200.10">
    <property type="match status" value="1"/>
</dbReference>
<dbReference type="InterPro" id="IPR050249">
    <property type="entry name" value="Pseudomonas-type_ThrB"/>
</dbReference>
<dbReference type="GO" id="GO:0016301">
    <property type="term" value="F:kinase activity"/>
    <property type="evidence" value="ECO:0007669"/>
    <property type="project" value="UniProtKB-KW"/>
</dbReference>
<dbReference type="InterPro" id="IPR002575">
    <property type="entry name" value="Aminoglycoside_PTrfase"/>
</dbReference>
<proteinExistence type="inferred from homology"/>
<evidence type="ECO:0000313" key="3">
    <source>
        <dbReference type="EMBL" id="MBP2114611.1"/>
    </source>
</evidence>
<dbReference type="PANTHER" id="PTHR21064">
    <property type="entry name" value="AMINOGLYCOSIDE PHOSPHOTRANSFERASE DOMAIN-CONTAINING PROTEIN-RELATED"/>
    <property type="match status" value="1"/>
</dbReference>
<comment type="caution">
    <text evidence="3">The sequence shown here is derived from an EMBL/GenBank/DDBJ whole genome shotgun (WGS) entry which is preliminary data.</text>
</comment>
<dbReference type="RefSeq" id="WP_209877250.1">
    <property type="nucleotide sequence ID" value="NZ_JAGGLV010000019.1"/>
</dbReference>
<keyword evidence="3" id="KW-0808">Transferase</keyword>
<keyword evidence="4" id="KW-1185">Reference proteome</keyword>
<organism evidence="3 4">
    <name type="scientific">Paenibacillus silagei</name>
    <dbReference type="NCBI Taxonomy" id="1670801"/>
    <lineage>
        <taxon>Bacteria</taxon>
        <taxon>Bacillati</taxon>
        <taxon>Bacillota</taxon>
        <taxon>Bacilli</taxon>
        <taxon>Bacillales</taxon>
        <taxon>Paenibacillaceae</taxon>
        <taxon>Paenibacillus</taxon>
    </lineage>
</organism>